<dbReference type="GO" id="GO:0006047">
    <property type="term" value="P:UDP-N-acetylglucosamine metabolic process"/>
    <property type="evidence" value="ECO:0007669"/>
    <property type="project" value="InterPro"/>
</dbReference>
<dbReference type="GO" id="GO:0004553">
    <property type="term" value="F:hydrolase activity, hydrolyzing O-glycosyl compounds"/>
    <property type="evidence" value="ECO:0007669"/>
    <property type="project" value="InterPro"/>
</dbReference>
<gene>
    <name evidence="2" type="ORF">AVDCRST_MAG74-3849</name>
</gene>
<proteinExistence type="predicted"/>
<dbReference type="EMBL" id="CADCUR010000314">
    <property type="protein sequence ID" value="CAA9432859.1"/>
    <property type="molecule type" value="Genomic_DNA"/>
</dbReference>
<dbReference type="Pfam" id="PF02350">
    <property type="entry name" value="Epimerase_2"/>
    <property type="match status" value="1"/>
</dbReference>
<dbReference type="AlphaFoldDB" id="A0A6J4Q5P9"/>
<feature type="domain" description="UDP-N-acetylglucosamine 2-epimerase" evidence="1">
    <location>
        <begin position="30"/>
        <end position="373"/>
    </location>
</feature>
<dbReference type="InterPro" id="IPR029767">
    <property type="entry name" value="WecB-like"/>
</dbReference>
<dbReference type="InterPro" id="IPR003331">
    <property type="entry name" value="UDP_GlcNAc_Epimerase_2_dom"/>
</dbReference>
<sequence>MNKLETESRRKIAVVTTSRADYGHLYWTLKELENRPQIDLQIIALGAHFSPEFGRTFREIEADGLTIDERVECLISSDSDVGMAKTIGVATLGLADVLGRMRPDVLLLIADRYEMLAPAAVALALRIPIAHVEGGDISEGAIDDAVRNALTKMSHLHFTTNENSRKRVLAMGEEAWRVHLVGSPSLDNLRRRKLFSQAELEADLNLDFKRKTVVIAYHPVTLARDTVIEADAVFDALERLAHQIVFCYPNSDAGSFQLIERARMFCETRPNAQLFVNLNHLKYWSLLKYSDLLVGNSSSGIMETASIPLPTVNIGMRQRGREKPLNVLDAAPETDSIARAIETGLSANFRKSLQGMTNPYGDGRAAERIVEVLAAVSLGDELLIKRAVPVENSPQRFAETSEIL</sequence>
<dbReference type="SUPFAM" id="SSF53756">
    <property type="entry name" value="UDP-Glycosyltransferase/glycogen phosphorylase"/>
    <property type="match status" value="1"/>
</dbReference>
<dbReference type="GO" id="GO:0008761">
    <property type="term" value="F:UDP-N-acetylglucosamine 2-epimerase activity"/>
    <property type="evidence" value="ECO:0007669"/>
    <property type="project" value="UniProtKB-EC"/>
</dbReference>
<evidence type="ECO:0000313" key="2">
    <source>
        <dbReference type="EMBL" id="CAA9432859.1"/>
    </source>
</evidence>
<protein>
    <submittedName>
        <fullName evidence="2">UDP-N-acetylglucosamine 2-epimerase</fullName>
        <ecNumber evidence="2">5.1.3.14</ecNumber>
    </submittedName>
</protein>
<dbReference type="InterPro" id="IPR020004">
    <property type="entry name" value="UDP-GlcNAc_Epase"/>
</dbReference>
<dbReference type="PANTHER" id="PTHR43174">
    <property type="entry name" value="UDP-N-ACETYLGLUCOSAMINE 2-EPIMERASE"/>
    <property type="match status" value="1"/>
</dbReference>
<evidence type="ECO:0000259" key="1">
    <source>
        <dbReference type="Pfam" id="PF02350"/>
    </source>
</evidence>
<dbReference type="NCBIfam" id="TIGR03568">
    <property type="entry name" value="NeuC_NnaA"/>
    <property type="match status" value="1"/>
</dbReference>
<organism evidence="2">
    <name type="scientific">uncultured Pyrinomonadaceae bacterium</name>
    <dbReference type="NCBI Taxonomy" id="2283094"/>
    <lineage>
        <taxon>Bacteria</taxon>
        <taxon>Pseudomonadati</taxon>
        <taxon>Acidobacteriota</taxon>
        <taxon>Blastocatellia</taxon>
        <taxon>Blastocatellales</taxon>
        <taxon>Pyrinomonadaceae</taxon>
        <taxon>environmental samples</taxon>
    </lineage>
</organism>
<accession>A0A6J4Q5P9</accession>
<keyword evidence="2" id="KW-0413">Isomerase</keyword>
<reference evidence="2" key="1">
    <citation type="submission" date="2020-02" db="EMBL/GenBank/DDBJ databases">
        <authorList>
            <person name="Meier V. D."/>
        </authorList>
    </citation>
    <scope>NUCLEOTIDE SEQUENCE</scope>
    <source>
        <strain evidence="2">AVDCRST_MAG74</strain>
    </source>
</reference>
<name>A0A6J4Q5P9_9BACT</name>
<dbReference type="CDD" id="cd03786">
    <property type="entry name" value="GTB_UDP-GlcNAc_2-Epimerase"/>
    <property type="match status" value="1"/>
</dbReference>
<dbReference type="EC" id="5.1.3.14" evidence="2"/>
<dbReference type="Gene3D" id="3.40.50.2000">
    <property type="entry name" value="Glycogen Phosphorylase B"/>
    <property type="match status" value="2"/>
</dbReference>
<dbReference type="PANTHER" id="PTHR43174:SF3">
    <property type="entry name" value="UDP-N-ACETYLGLUCOSAMINE 2-EPIMERASE"/>
    <property type="match status" value="1"/>
</dbReference>